<gene>
    <name evidence="2" type="ORF">HJC23_011040</name>
</gene>
<evidence type="ECO:0000313" key="3">
    <source>
        <dbReference type="Proteomes" id="UP001516023"/>
    </source>
</evidence>
<name>A0ABD3PCF3_9STRA</name>
<dbReference type="EMBL" id="JABMIG020000216">
    <property type="protein sequence ID" value="KAL3785357.1"/>
    <property type="molecule type" value="Genomic_DNA"/>
</dbReference>
<evidence type="ECO:0000313" key="2">
    <source>
        <dbReference type="EMBL" id="KAL3785357.1"/>
    </source>
</evidence>
<dbReference type="InterPro" id="IPR001810">
    <property type="entry name" value="F-box_dom"/>
</dbReference>
<evidence type="ECO:0000259" key="1">
    <source>
        <dbReference type="PROSITE" id="PS50181"/>
    </source>
</evidence>
<dbReference type="PROSITE" id="PS50181">
    <property type="entry name" value="FBOX"/>
    <property type="match status" value="1"/>
</dbReference>
<comment type="caution">
    <text evidence="2">The sequence shown here is derived from an EMBL/GenBank/DDBJ whole genome shotgun (WGS) entry which is preliminary data.</text>
</comment>
<dbReference type="AlphaFoldDB" id="A0ABD3PCF3"/>
<organism evidence="2 3">
    <name type="scientific">Cyclotella cryptica</name>
    <dbReference type="NCBI Taxonomy" id="29204"/>
    <lineage>
        <taxon>Eukaryota</taxon>
        <taxon>Sar</taxon>
        <taxon>Stramenopiles</taxon>
        <taxon>Ochrophyta</taxon>
        <taxon>Bacillariophyta</taxon>
        <taxon>Coscinodiscophyceae</taxon>
        <taxon>Thalassiosirophycidae</taxon>
        <taxon>Stephanodiscales</taxon>
        <taxon>Stephanodiscaceae</taxon>
        <taxon>Cyclotella</taxon>
    </lineage>
</organism>
<reference evidence="2 3" key="1">
    <citation type="journal article" date="2020" name="G3 (Bethesda)">
        <title>Improved Reference Genome for Cyclotella cryptica CCMP332, a Model for Cell Wall Morphogenesis, Salinity Adaptation, and Lipid Production in Diatoms (Bacillariophyta).</title>
        <authorList>
            <person name="Roberts W.R."/>
            <person name="Downey K.M."/>
            <person name="Ruck E.C."/>
            <person name="Traller J.C."/>
            <person name="Alverson A.J."/>
        </authorList>
    </citation>
    <scope>NUCLEOTIDE SEQUENCE [LARGE SCALE GENOMIC DNA]</scope>
    <source>
        <strain evidence="2 3">CCMP332</strain>
    </source>
</reference>
<protein>
    <recommendedName>
        <fullName evidence="1">F-box domain-containing protein</fullName>
    </recommendedName>
</protein>
<accession>A0ABD3PCF3</accession>
<feature type="domain" description="F-box" evidence="1">
    <location>
        <begin position="58"/>
        <end position="108"/>
    </location>
</feature>
<keyword evidence="3" id="KW-1185">Reference proteome</keyword>
<dbReference type="Proteomes" id="UP001516023">
    <property type="component" value="Unassembled WGS sequence"/>
</dbReference>
<proteinExistence type="predicted"/>
<sequence>MCSGNVSMANQAVDRDRKRKVSCGTTEVYHSITISPRLISSKILKTSPFPFSRRERESASFESIPQEIFCSIVAYLGPTSTSLSSLAQVTRRHNAIMKTIGDVMLPEAKTRFRVPLAPKADCESSISLFVRHARVVKSVHDNLLVLERTLAKDFPSFDSIKNEETLEDTVTSYEVDQALDVALCLLGSSQRQCHLSDQSKSEILNSSSEIAVNAATTALEWKVSKLCAVVGAKAYKYAKWRMCEPVEDLLHTSYQVTDKYHEAEDDSSLGSAHSDDEDNVNLLDKACTVMQLTVTRDIEIARQIQVASGGVSVANKRPVL</sequence>